<dbReference type="eggNOG" id="COG3291">
    <property type="taxonomic scope" value="Bacteria"/>
</dbReference>
<dbReference type="eggNOG" id="COG2911">
    <property type="taxonomic scope" value="Bacteria"/>
</dbReference>
<dbReference type="Proteomes" id="UP000028715">
    <property type="component" value="Unassembled WGS sequence"/>
</dbReference>
<dbReference type="OrthoDB" id="607469at2"/>
<dbReference type="InterPro" id="IPR025667">
    <property type="entry name" value="SprB_repeat"/>
</dbReference>
<keyword evidence="2" id="KW-1185">Reference proteome</keyword>
<dbReference type="eggNOG" id="COG4932">
    <property type="taxonomic scope" value="Bacteria"/>
</dbReference>
<organism evidence="1 2">
    <name type="scientific">Flavobacterium reichenbachii</name>
    <dbReference type="NCBI Taxonomy" id="362418"/>
    <lineage>
        <taxon>Bacteria</taxon>
        <taxon>Pseudomonadati</taxon>
        <taxon>Bacteroidota</taxon>
        <taxon>Flavobacteriia</taxon>
        <taxon>Flavobacteriales</taxon>
        <taxon>Flavobacteriaceae</taxon>
        <taxon>Flavobacterium</taxon>
    </lineage>
</organism>
<dbReference type="InterPro" id="IPR026341">
    <property type="entry name" value="T9SS_type_B"/>
</dbReference>
<gene>
    <name evidence="1" type="ORF">IW19_18990</name>
</gene>
<proteinExistence type="predicted"/>
<dbReference type="EMBL" id="JPRL01000001">
    <property type="protein sequence ID" value="KFF07463.1"/>
    <property type="molecule type" value="Genomic_DNA"/>
</dbReference>
<accession>A0A085ZSP9</accession>
<comment type="caution">
    <text evidence="1">The sequence shown here is derived from an EMBL/GenBank/DDBJ whole genome shotgun (WGS) entry which is preliminary data.</text>
</comment>
<reference evidence="1 2" key="1">
    <citation type="submission" date="2014-07" db="EMBL/GenBank/DDBJ databases">
        <title>Genome of Flavobacterium reichenbachii LMG 25512.</title>
        <authorList>
            <person name="Stropko S.J."/>
            <person name="Pipes S.E."/>
            <person name="Newman J.D."/>
        </authorList>
    </citation>
    <scope>NUCLEOTIDE SEQUENCE [LARGE SCALE GENOMIC DNA]</scope>
    <source>
        <strain evidence="1 2">LMG 25512</strain>
    </source>
</reference>
<dbReference type="Pfam" id="PF13573">
    <property type="entry name" value="SprB"/>
    <property type="match status" value="8"/>
</dbReference>
<evidence type="ECO:0008006" key="3">
    <source>
        <dbReference type="Google" id="ProtNLM"/>
    </source>
</evidence>
<name>A0A085ZSP9_9FLAO</name>
<dbReference type="Pfam" id="PF13585">
    <property type="entry name" value="CHU_C"/>
    <property type="match status" value="1"/>
</dbReference>
<protein>
    <recommendedName>
        <fullName evidence="3">MAM domain-containing protein</fullName>
    </recommendedName>
</protein>
<evidence type="ECO:0000313" key="1">
    <source>
        <dbReference type="EMBL" id="KFF07463.1"/>
    </source>
</evidence>
<dbReference type="NCBIfam" id="TIGR04131">
    <property type="entry name" value="Bac_Flav_CTERM"/>
    <property type="match status" value="1"/>
</dbReference>
<evidence type="ECO:0000313" key="2">
    <source>
        <dbReference type="Proteomes" id="UP000028715"/>
    </source>
</evidence>
<sequence length="5899" mass="618072">MRQSPIKVKIMKKPTILKIALLLLFFLQGDIVFSQNLKPFTREYNKQLKGDILVIGNNILNRRTTDRFGNVTAVPNTAYTGTGYNGDFDMRYINIDNGATAGIFSSSSANLTVPNNRAPADPCYRVAYAALYWSATLKSPANRSNINKVKIKVPNTANNAYQDVTGTLIHDIVNSADGINPDNTQAYACFADITSLLSTTNPNGTYTVANVISSEGSNGGTGLSAGWSLFIVYEDSSLPSKAISTFNGFTARAQGGGPNNTTISGFTTIPTGPVHARFAFAALEGDYGYKGDYLQINSTTITPPTRPRESNQNNFFNSSINSLGASFTDRVPNSTNTLGFDTGVIDIDPSSNIIKNNDTSAIITLGTNSDIFIYYFTAFSVDIIAPKVVVTKGVQDIAGNDASNKNVTLGEQLTYTLKFKNEGNDNATSFTIEDKLPINTDFNFPGDIIEMPVGLPIPTTSAGNQYVKYNAATRTLTFTIPNSYVTFNPKTPESTIKFKVKVVDDCSKLTDACSNLIQNTAESHYFGDLGGNATDFGDKSYSSLAGCNLIPQSTNFLVGLDACKARSLYICTASRTISASGGYKSYSWSRNQSGTPVIGTNQTLTVTQPGVYYVYNTANPPCVDLQETITVLDGLARVNPILEYADNKVNGVVPGCLIDGKPLPKIYLCGTNDVRVINTHISGATIVWEKTDCVRPQSLSELCADERSECNWVSAGANGPIFNADTAGYYRVTINSGGCINTYYFNVYKSIVSATIAKTDMKCYGKGTVTVQKLDGYEYKLRNLSNNTETGFQDSNTFDVYQAGTYIATYRLKNVPGTCEYKTEQVVVNHLLMDTKIEDPNVQPLCFGTNGTITASASAGFTNYYFELKNNAGQLLEKIGPVTDRIHAFSVAPGDYYTVEIYSLNEDGTKLCPATAGKYINNPSSQIIPTVNTIEPLTACSDGKYRVSATGGQGKYSYFVDGSTTPQAYSENDNTENNNIIIVATTAKTYTVLVRDDNNCEKSIQFTVPNAAKPTYNVTHTNSVCYNDNSEIRITNIVPNGYTMSYSINNGGTFQTNPLFSNLQPGTYSVVVRYGISYTPQWQSQPVTKYCTDPAQQVIISGPTSAVTASGGVAELAGCTLSQLGGKLRINNAQGGTAPYQYSFDNGQTWQASNEKDVLPGSYILVIRDNVGCQYKIPYDIILDQKPSEPTITVGDPVFNCNGTATSTVTVTNGSSANYSYEYYLDNVANTPITNNVFTNVPSGSHTVSVKYNVTTVSTYSNLLQEDFGKGGYTTTPGINPAYCFEDESTPHPVGYPCGGFDDYQINDGKYAVASSIKTNFGNSWIFAKDHTLPSDPLGRFLCVNVGGSAGIGGILYSKPIKDVIVNQPVIISLWAENLIVKTSTSHADPKLTIQLVNNLNGVGGTETIVATTDTTNPWVVPKTEKWEYKELSLNPGAYNNLSFVIRSYSNEFNGNDVLLDDIWVRQIPKSCIATKDFPIVIDSNKAFTASITGVKDLTCAGVDNGEITISAQNFNLPYGFDYSLDNGVTWVNSKVSPVTATGLTSKTYSIRVRFDASASSCVIPLSQQVKSPTALTVTAQVTTQPTCTTGASITATANGGTPSYQYELRQSNGTTVVTAFQSSNVFTNVPTGSYTVVARDANSCGSPASVRVDISVPTAPTATLAATSDLCYDTTNRSTLVVTATGTGTLTYSLDGAPAQNSNTFTNVGPGIHNILVTDSNNCTASVSNIVIADQLVGSATISKTLDCSSASPDATITVDIVGGTAGFTYKVKRGTGAYGSSNPVTGTSFIYPASTAALYTFEITDSKGCVTTVSATISPTVNPTVTATKVDATCNGASTGSVKLVGAGGSGTYTYLFYNSTVTPAPTTYTAQFDYTGLAAGTYSYRVKDSKGCISALGSVIIAQPTTLTATASANTFTCNTSNVKQAATVTIAVPTTGTAPYQYSFDGGTIFTNTNTLSVTDNGTNQTISYVVVDAKGCKTPVQTITINRLNPPTNLTFTAANVTCTATTTTVNVTAVNGVGTITYSITSPTASAATNTTGAFSGLAAGTYNFRATDANGCYFDKPYTINAVTPISIVGNKVNDALCKGGATGKGTFEVSGNATVGAYTYTVTPATASITKAGNILTLNNAAAGSYTVQVTDNATGCTNSATVIISEPTNALTFTSTATKINCNNDNAQITVTANGGTINYTYAVVKSGATAPIASAYQGSNTLSVDTNTGADMAWDVYVKDANGCITTNTVTITSDALPTVTASLGNQCGGSGSTFTVTATGTGIAPLSYSVDGTSFQTSNVFNLPAGTYTVTVKDGNSCIATAATTLTIFPQLTALASVTKELNCTATPNATITVEVSGGRAPFTYTVRKGTGTTSAPSAPFSTASFTYPVTSANADSYTFVVTDANGCASTTNTTVNPISNPALAETHINPSCDGGSNGSVELTGSGGAGGYTYSRDNITYTPNATFTGLAAGTYTFYVKDGKECVGTISIILTAPAQLAATVTEVPFSCNTTNGKVAGSVTINVTTGTGTLPYQYSFNGGGFGTANTFTLNDTGVDQPYNYAVKDGQGCTITGSGTLARLNPPKIATITASTVTCTATTSTVTVNVTAGTGVGTLQYETIAPSPSIVAKQTSNSFAGLLPGTYMFKVTDANGCYATQSFTINPVINITVAGVKISDAKCFGESTGSIQFTTENYSGTYSHTLTNSLGTVITATEVITNGGKTITISGLPKETYTYNIVDNATGCTATASVVVGEPTAALTITTATATNIYCSNDNSKITVVAAGGTINYSYAVVQHLATAPIASAYQASNVLTVDTNSGAIMAWDVYVKDANGCTVNTQVNILSDAVPTVTATVNQCVPNASVFTITASGTGVAPLTYSIDGVNFKTANTFDVAPGTYTVTVKDKNNCIATTIIDVYQAITASAVLTKDLTCSTPQEGTITITVGGGKGPYTLQTKIGAGAFAGSTSFAGPTFTYNVTSLVGNTYQFLITDSNTPTACSIQTNVITTHTATSPVASTSFVNPTCNGYADGSISLSATGGLLPYQFSIDNGGTFVNTGNFGGLASGSYQYVIRDKNGCDATGTINLANPPAITPTIGINGIKCNSVTLGSFDVRVNIGTGVAPFTYRLYDNSLNQIASYIETASTASANTPVHSFTGLDFGDYYITIVDSKGCEYKSSKLRIEPTPYLFFNAVVSSVSCATGISIRVNVTDGVAPYTYSIVGSTVPPVTTASTTHVFTGLDQNTRYILKVEDVNGCPSYLDYLTPTISPIVVTPVTKNVTCFGSNNGEVDFTVSNYDASVTALYYEVRDNLTNVAIAPAKNGTATGLSGAAYSNTITGLRPGNYTLYVRETNGTLCSAAAYFEIRQPAQALSSTITNTKNANCNNPAQVTLVTIGGTGPYKYAIGAPGFTPAPGDFVLNKNVLDLDYTIRTNWDIVVHDANECEVRINRSIVLDPSPVIAIAAVDNCETEGNFEIEVTLTSPGVSPYSLSVDGGVFFPATLPYTVTGLNSGTHTVQIQDSNACTNVAPQSIILYKKLDINPVVTKELDCTGSPDAVITLNVLDGRGPFTYEVNINGGGFSAPSAPFAAPNTLVTAAVAGTYQFRVTDSNLCSVTKTVTVDPKVKPDFTFTQTPETCISSNDGTVTITATAGVSDFMYSINNGGAYQTSNVFTGLSAGTAYTILVRDSKMCVSDPQNLIITEPALVTGTPVLTTALSCGAGNAAQQALVTVTGAGGVGTYTYSFDGGLNYTTTNTYTTYTAGNVTAYVKDANGCISGPITINVPALNPPKDMVIASTPIYCVQQGAGDTTSTATITSVTDGVGTLTYTMLPSVPAGVTQTGNSFAGLQPGTYIFQVTDSNGCIYSESLTIDDVTKITVAGQLVSNVTCNAGTNGAVRFTASNFTGTYSASVTPAIGNVAQSGNIVNVTDLTPGTYTVVITDDVTGCTATTFVDVIQPTAVDLSVTKNVNANCNYGAIVSVAATGGTPGYRYAFVRSGVTPVAGNYDTVSTAVLNPAVDTAWDVYVLDANDCRDVEHITIATDALPTIGTSTLPYCYKGGPVAITITGTYVGTPMYSIGNGYKSSPDFVLNAPGNYTFYIKDGNGCIVSRPYTLNQELLLKATLTQDYTCAGDASIDLLATQGTLTYSNFEVSFNGGVYTAVTLPLPYTTNIPGTYTFRVTDSQGCQAVSVSVEVTPQTTPQATFTTNNVSCPGGADGSIVITPSNGVAPYEYSINGGTFQPSNIFVNLGAGTYDIVVRDAKVCPSTMVLQAVISQPAPLAATAVLTQNLTCGTGNATQPATVTINVTTGTGTQPYQYSFNNGVSYGQSNTYTTSASGTVTAYVKDANNCVIAVPVSVVVPALNPPTITTVTGTPIWCAPAANTTSTVTLNVTNGVGTLDYEIISPAASASNTTGAANGIFTGLAAGTYIFKVTDDNGCTDQATYTVDQLINITIAGQLVNNVVCNGESNGSVKFNVDNFGGTYSVAQTAGPTTGTITTVGKEVTLTNLPVGTYTIQVTDDITNCTAFATVIVGQPAVLSLTETRNINANCNSGAQVTVVGAGGTPDYKYAFVLGTGTPAATDYSNINTAVLNPALGTNWRAYVIDSKNCETFIPITIATDPLPGTITANVASQCPSATGEYTITVNVGTGVAPYEYNIGNGFQSSNVFTVNKPGTYNVIVKDANQCEVTVNAAVTIQPVLQLDATITTLPGCTITNNGVITASATGGSGTANYNYTLDGGFIITTTPAVFNNVTPGNHIVRVRDIATTCTFEVTVFVAPATDITGFTIVGTPVTCFGGNNGTITASLTANAPGVNDNPVYEYRLSGTTALGVPVNIGKQTSPVFENLEAGDYTVTVNSGRGCEDSEDVRISQPGLITVAVPTIVQYGCTAGTNAPNYATVTVGTVSGGSGVYTYEFIRNGVAVQKGPNTVYIESDLLGGDYSVNVTDSNGCTGANVITRRVNPFISLDAVNVAVTAITCNSPEDINITVTTTGGTPALLNYTVAGTDNAYNQTKTNGSFTGLTIGNYIITVTNPATGCSIQKAHYVADPNTFEIKAVAVNAKLCFGASNGSVDLTFVDNQLNPTNDAGIFNYTITGPVPSSGTSTNAGPVRIDNLTAGQYTVQATLVGSPFCTVSTIFTISQPAAALTVTAQKDDITCVTGNNDGVIYAAATGGWDLDYQYQLVLNGNILVPYSTQSKFTDLSAGTYTVLVKDGQGCEASAAVQLVVPAPITFTAAADAPMLLCFDDNGGVIRASLPTGGQGSNYLYTLNVISDNPVSIVGPQTDPVFTGLRAGRYIVTVTDGFSCEASSGEIVISEPTLVKPTLTVSRQQTCTTLTQLTLSAVGGTAPYTYSTDGINTIGSFASSISFDVPVGVYSYYVKDANGCISFVTEERNVEPLQKLDLKIDVSAAVVKCKDDATASIFADAVGGLGNYVYTLLNNAGGTVRPDQTNGRFEDLAAGIYRVKVVSGDCEFTSAPIEILQPNTPVSAEFRVTNVTCFGANNGKLEIVASGGTGKIQYAISPDLDKYDSVFLFEKLAPGEYTAVAMDENGCYEIHTFTITQPGILKATELVDMMVPQYCVGDTTGTIVIKVDETSGTAPFTASIDNEDGPFINPNLPNSTFSFTGINGGQHIVYIKDANNCVISFTSNSMPQPITLNPLAEETYTCENDLPVVDITVTIDESIDDVRKAKVVYTLLLDGVTPVVSQTGNPVFRITASGDYTVRAELEGCAQVSNMVTIILKDPLTLVNNTNVNKDLNTIEVIASGGVPAYQYSFNGEPFTSSNTYRIYKTGEYEVIVRDQNGCEAKIIVPATFYDFCLPNYFTPNGDGQNDGIGPDCGALAYKNLTFDIFDRYGRVVAKYHVGEKWDGRYNGAELPTGDYWYVLKLNDEKDAREFVGHFTLYR</sequence>
<dbReference type="STRING" id="362418.IW19_18990"/>